<dbReference type="Proteomes" id="UP001174932">
    <property type="component" value="Unassembled WGS sequence"/>
</dbReference>
<gene>
    <name evidence="1" type="ORF">Q4481_23605</name>
</gene>
<protein>
    <recommendedName>
        <fullName evidence="3">Phage protein</fullName>
    </recommendedName>
</protein>
<name>A0ABT8YUJ6_9HYPH</name>
<evidence type="ECO:0000313" key="2">
    <source>
        <dbReference type="Proteomes" id="UP001174932"/>
    </source>
</evidence>
<sequence>MKMITTVLEWSTDIDAAPRGEIVEKVVDVQRNGKRERRVYEEYVPTKILALTKCGKIVVTHYIPPRFTQSGSKLDGDRWSVFAANEAPVMWAAMPSAEILQSFLGGSYDTAA</sequence>
<dbReference type="EMBL" id="JAUOZU010000024">
    <property type="protein sequence ID" value="MDO6966953.1"/>
    <property type="molecule type" value="Genomic_DNA"/>
</dbReference>
<reference evidence="1" key="2">
    <citation type="submission" date="2023-07" db="EMBL/GenBank/DDBJ databases">
        <authorList>
            <person name="Shen H."/>
        </authorList>
    </citation>
    <scope>NUCLEOTIDE SEQUENCE</scope>
    <source>
        <strain evidence="1">TNR-22</strain>
    </source>
</reference>
<dbReference type="RefSeq" id="WP_304378883.1">
    <property type="nucleotide sequence ID" value="NZ_JAUOZU010000024.1"/>
</dbReference>
<accession>A0ABT8YUJ6</accession>
<evidence type="ECO:0008006" key="3">
    <source>
        <dbReference type="Google" id="ProtNLM"/>
    </source>
</evidence>
<comment type="caution">
    <text evidence="1">The sequence shown here is derived from an EMBL/GenBank/DDBJ whole genome shotgun (WGS) entry which is preliminary data.</text>
</comment>
<reference evidence="1" key="1">
    <citation type="journal article" date="2015" name="Int. J. Syst. Evol. Microbiol.">
        <title>Rhizobium alvei sp. nov., isolated from a freshwater river.</title>
        <authorList>
            <person name="Sheu S.Y."/>
            <person name="Huang H.W."/>
            <person name="Young C.C."/>
            <person name="Chen W.M."/>
        </authorList>
    </citation>
    <scope>NUCLEOTIDE SEQUENCE</scope>
    <source>
        <strain evidence="1">TNR-22</strain>
    </source>
</reference>
<organism evidence="1 2">
    <name type="scientific">Rhizobium alvei</name>
    <dbReference type="NCBI Taxonomy" id="1132659"/>
    <lineage>
        <taxon>Bacteria</taxon>
        <taxon>Pseudomonadati</taxon>
        <taxon>Pseudomonadota</taxon>
        <taxon>Alphaproteobacteria</taxon>
        <taxon>Hyphomicrobiales</taxon>
        <taxon>Rhizobiaceae</taxon>
        <taxon>Rhizobium/Agrobacterium group</taxon>
        <taxon>Rhizobium</taxon>
    </lineage>
</organism>
<proteinExistence type="predicted"/>
<keyword evidence="2" id="KW-1185">Reference proteome</keyword>
<evidence type="ECO:0000313" key="1">
    <source>
        <dbReference type="EMBL" id="MDO6966953.1"/>
    </source>
</evidence>